<comment type="caution">
    <text evidence="8">The sequence shown here is derived from an EMBL/GenBank/DDBJ whole genome shotgun (WGS) entry which is preliminary data.</text>
</comment>
<name>A0AAV8V4R7_9RHOD</name>
<dbReference type="Proteomes" id="UP001157974">
    <property type="component" value="Unassembled WGS sequence"/>
</dbReference>
<accession>A0AAV8V4R7</accession>
<sequence length="489" mass="54747">MGLCASAPEHVLSHADLGSHAHVRRIEGDVKQVYDFKRVLGDGVEGDVWMAEKGDKKYAIKSISKFKSKEQLDDVVHEVEMLNILGRHPGIVYVDEVWEDKSKIYVVQEYCGGGTLIDYMERHKDHITQQRIAEILRQLIDAIAHCHARGVIHRDIKQENIMFSTRSADSPVKLIDFGNSLFLGKGKTTEGYAGTTFNAAPEIERGERYDHKADIFSLGVMSYLLISGGYPFGYSEQGYQKLLKGEYYKCKNPPFCDNSAKLISKMITSNPNARFTAAKCRSQAFLKLDADHPSSKNAILARHKELTKTTNDKSKRLEVQNRLVESLRTAEEQEDLLDNIVALEAWMIDFQAETKSFSKSFTKPLTKSLTKSASSLTDGLEMSAPTITTIENFYLDLKSNGFNMLAEKVHEAHKDDLEYTINLDEVLDQLRDDLEGMDDGPASPRKPAAAVEGDKPMQPGEMPPHVVVVEDEKPAEPGQMPAHLVIVED</sequence>
<dbReference type="Gene3D" id="1.10.510.10">
    <property type="entry name" value="Transferase(Phosphotransferase) domain 1"/>
    <property type="match status" value="1"/>
</dbReference>
<feature type="domain" description="Protein kinase" evidence="7">
    <location>
        <begin position="34"/>
        <end position="286"/>
    </location>
</feature>
<evidence type="ECO:0000256" key="5">
    <source>
        <dbReference type="ARBA" id="ARBA00022840"/>
    </source>
</evidence>
<evidence type="ECO:0000256" key="4">
    <source>
        <dbReference type="ARBA" id="ARBA00022777"/>
    </source>
</evidence>
<proteinExistence type="predicted"/>
<keyword evidence="3" id="KW-0547">Nucleotide-binding</keyword>
<dbReference type="PANTHER" id="PTHR24349">
    <property type="entry name" value="SERINE/THREONINE-PROTEIN KINASE"/>
    <property type="match status" value="1"/>
</dbReference>
<dbReference type="InterPro" id="IPR008271">
    <property type="entry name" value="Ser/Thr_kinase_AS"/>
</dbReference>
<evidence type="ECO:0000256" key="3">
    <source>
        <dbReference type="ARBA" id="ARBA00022741"/>
    </source>
</evidence>
<dbReference type="SMART" id="SM00220">
    <property type="entry name" value="S_TKc"/>
    <property type="match status" value="1"/>
</dbReference>
<evidence type="ECO:0000313" key="8">
    <source>
        <dbReference type="EMBL" id="KAJ8908932.1"/>
    </source>
</evidence>
<dbReference type="PROSITE" id="PS50011">
    <property type="entry name" value="PROTEIN_KINASE_DOM"/>
    <property type="match status" value="1"/>
</dbReference>
<evidence type="ECO:0000256" key="2">
    <source>
        <dbReference type="ARBA" id="ARBA00022679"/>
    </source>
</evidence>
<dbReference type="SUPFAM" id="SSF56112">
    <property type="entry name" value="Protein kinase-like (PK-like)"/>
    <property type="match status" value="1"/>
</dbReference>
<keyword evidence="9" id="KW-1185">Reference proteome</keyword>
<keyword evidence="4" id="KW-0418">Kinase</keyword>
<evidence type="ECO:0000313" key="9">
    <source>
        <dbReference type="Proteomes" id="UP001157974"/>
    </source>
</evidence>
<protein>
    <recommendedName>
        <fullName evidence="7">Protein kinase domain-containing protein</fullName>
    </recommendedName>
</protein>
<evidence type="ECO:0000256" key="1">
    <source>
        <dbReference type="ARBA" id="ARBA00022527"/>
    </source>
</evidence>
<organism evidence="8 9">
    <name type="scientific">Rhodosorus marinus</name>
    <dbReference type="NCBI Taxonomy" id="101924"/>
    <lineage>
        <taxon>Eukaryota</taxon>
        <taxon>Rhodophyta</taxon>
        <taxon>Stylonematophyceae</taxon>
        <taxon>Stylonematales</taxon>
        <taxon>Stylonemataceae</taxon>
        <taxon>Rhodosorus</taxon>
    </lineage>
</organism>
<dbReference type="InterPro" id="IPR000719">
    <property type="entry name" value="Prot_kinase_dom"/>
</dbReference>
<feature type="region of interest" description="Disordered" evidence="6">
    <location>
        <begin position="433"/>
        <end position="463"/>
    </location>
</feature>
<dbReference type="PROSITE" id="PS00108">
    <property type="entry name" value="PROTEIN_KINASE_ST"/>
    <property type="match status" value="1"/>
</dbReference>
<evidence type="ECO:0000256" key="6">
    <source>
        <dbReference type="SAM" id="MobiDB-lite"/>
    </source>
</evidence>
<keyword evidence="2" id="KW-0808">Transferase</keyword>
<keyword evidence="1" id="KW-0723">Serine/threonine-protein kinase</keyword>
<dbReference type="AlphaFoldDB" id="A0AAV8V4R7"/>
<dbReference type="Pfam" id="PF00069">
    <property type="entry name" value="Pkinase"/>
    <property type="match status" value="1"/>
</dbReference>
<dbReference type="GO" id="GO:0005524">
    <property type="term" value="F:ATP binding"/>
    <property type="evidence" value="ECO:0007669"/>
    <property type="project" value="UniProtKB-KW"/>
</dbReference>
<keyword evidence="5" id="KW-0067">ATP-binding</keyword>
<dbReference type="InterPro" id="IPR011009">
    <property type="entry name" value="Kinase-like_dom_sf"/>
</dbReference>
<gene>
    <name evidence="8" type="ORF">NDN08_005632</name>
</gene>
<reference evidence="8 9" key="1">
    <citation type="journal article" date="2023" name="Nat. Commun.">
        <title>Origin of minicircular mitochondrial genomes in red algae.</title>
        <authorList>
            <person name="Lee Y."/>
            <person name="Cho C.H."/>
            <person name="Lee Y.M."/>
            <person name="Park S.I."/>
            <person name="Yang J.H."/>
            <person name="West J.A."/>
            <person name="Bhattacharya D."/>
            <person name="Yoon H.S."/>
        </authorList>
    </citation>
    <scope>NUCLEOTIDE SEQUENCE [LARGE SCALE GENOMIC DNA]</scope>
    <source>
        <strain evidence="8 9">CCMP1338</strain>
        <tissue evidence="8">Whole cell</tissue>
    </source>
</reference>
<evidence type="ECO:0000259" key="7">
    <source>
        <dbReference type="PROSITE" id="PS50011"/>
    </source>
</evidence>
<dbReference type="EMBL" id="JAMWBK010000001">
    <property type="protein sequence ID" value="KAJ8908932.1"/>
    <property type="molecule type" value="Genomic_DNA"/>
</dbReference>
<dbReference type="InterPro" id="IPR050205">
    <property type="entry name" value="CDPK_Ser/Thr_kinases"/>
</dbReference>
<dbReference type="GO" id="GO:0004674">
    <property type="term" value="F:protein serine/threonine kinase activity"/>
    <property type="evidence" value="ECO:0007669"/>
    <property type="project" value="UniProtKB-KW"/>
</dbReference>